<dbReference type="InterPro" id="IPR028212">
    <property type="entry name" value="GHL6"/>
</dbReference>
<protein>
    <submittedName>
        <fullName evidence="1">Family 10 glycosylhydrolase</fullName>
    </submittedName>
</protein>
<dbReference type="Pfam" id="PF14871">
    <property type="entry name" value="GHL6"/>
    <property type="match status" value="1"/>
</dbReference>
<dbReference type="SUPFAM" id="SSF51445">
    <property type="entry name" value="(Trans)glycosidases"/>
    <property type="match status" value="1"/>
</dbReference>
<dbReference type="RefSeq" id="WP_271011524.1">
    <property type="nucleotide sequence ID" value="NZ_JAQIFT010000025.1"/>
</dbReference>
<dbReference type="InterPro" id="IPR052177">
    <property type="entry name" value="Divisome_Glycosyl_Hydrolase"/>
</dbReference>
<dbReference type="InterPro" id="IPR017853">
    <property type="entry name" value="GH"/>
</dbReference>
<dbReference type="Gene3D" id="3.20.20.80">
    <property type="entry name" value="Glycosidases"/>
    <property type="match status" value="1"/>
</dbReference>
<evidence type="ECO:0000313" key="2">
    <source>
        <dbReference type="Proteomes" id="UP001169242"/>
    </source>
</evidence>
<comment type="caution">
    <text evidence="1">The sequence shown here is derived from an EMBL/GenBank/DDBJ whole genome shotgun (WGS) entry which is preliminary data.</text>
</comment>
<keyword evidence="2" id="KW-1185">Reference proteome</keyword>
<dbReference type="SUPFAM" id="SSF52317">
    <property type="entry name" value="Class I glutamine amidotransferase-like"/>
    <property type="match status" value="1"/>
</dbReference>
<dbReference type="PANTHER" id="PTHR43405">
    <property type="entry name" value="GLYCOSYL HYDROLASE DIGH"/>
    <property type="match status" value="1"/>
</dbReference>
<proteinExistence type="predicted"/>
<evidence type="ECO:0000313" key="1">
    <source>
        <dbReference type="EMBL" id="MDA3731070.1"/>
    </source>
</evidence>
<dbReference type="Proteomes" id="UP001169242">
    <property type="component" value="Unassembled WGS sequence"/>
</dbReference>
<accession>A0AA42DL24</accession>
<organism evidence="1 2">
    <name type="scientific">Holtiella tumoricola</name>
    <dbReference type="NCBI Taxonomy" id="3018743"/>
    <lineage>
        <taxon>Bacteria</taxon>
        <taxon>Bacillati</taxon>
        <taxon>Bacillota</taxon>
        <taxon>Clostridia</taxon>
        <taxon>Lachnospirales</taxon>
        <taxon>Cellulosilyticaceae</taxon>
        <taxon>Holtiella</taxon>
    </lineage>
</organism>
<reference evidence="1" key="1">
    <citation type="journal article" date="2023" name="Int. J. Syst. Evol. Microbiol.">
        <title>&lt;i&gt;Holtiella tumoricola&lt;/i&gt; gen. nov. sp. nov., isolated from a human clinical sample.</title>
        <authorList>
            <person name="Allen-Vercoe E."/>
            <person name="Daigneault M.C."/>
            <person name="Vancuren S.J."/>
            <person name="Cochrane K."/>
            <person name="O'Neal L.L."/>
            <person name="Sankaranarayanan K."/>
            <person name="Lawson P.A."/>
        </authorList>
    </citation>
    <scope>NUCLEOTIDE SEQUENCE</scope>
    <source>
        <strain evidence="1">CC70A</strain>
    </source>
</reference>
<sequence length="660" mass="75734">MWYKEDYRRIFMDMHLDDSQPEEYLSKLDIDHFVGTLKEANVNNVVVKAKSHVGLHYWPSKYGRMHEGLKRRGLDYVGEMIKKCKENDISVVVYFSQIYDNYAYEQHPAWRIVNSEGTTSRENNTRYGLVCPNNLEYRAYVREILQELVATYDFGGMFLDMPFWPGTCYCPACRERYWKETGTYIPRREDWNDPQWVDFANRRQAWLEEFVAESTRAIKEVKSAVSVEHNFAAVGCGWIHGDTENLLESCDYAGGDYYGGYLEQTFMCKYYNNVTPNKPFVYITSRCDPNLYAHTVSRCEEDLYIHAMNALVHNGAFSVCDAMNPNGTINTEVYHDAIGPVFRNSCDYEQYVSGDMIADVSIWYNTNLKANDNFIQSPFAIARVLQEYNMLYDVVGSKNLKDIKTEVLAINGAYSITDEEMDAIEAYVRRGGKVFITGKLGHKHFEELLGIKELKGSEYGYTYLNPTEAGKGLFESFNASSPYPIERRAIECTLKEEATILATLTYPYTKAGDKEFSAIHSNPPGIHTEMPAVMEKQVGEGKILWVVTPLELAYAHYCKKAVFSLINSLVENKKIESNAPAFVELTHWHKEDKDYVGIINQQTVSPVYPIDAITITLPFACKDVKLKTPSEQLIHVEYEDGKTIICLPKLHMFHLVEISY</sequence>
<name>A0AA42DL24_9FIRM</name>
<dbReference type="AlphaFoldDB" id="A0AA42DL24"/>
<gene>
    <name evidence="1" type="ORF">PBV87_06150</name>
</gene>
<dbReference type="EMBL" id="JAQIFT010000025">
    <property type="protein sequence ID" value="MDA3731070.1"/>
    <property type="molecule type" value="Genomic_DNA"/>
</dbReference>
<dbReference type="PANTHER" id="PTHR43405:SF1">
    <property type="entry name" value="GLYCOSYL HYDROLASE DIGH"/>
    <property type="match status" value="1"/>
</dbReference>
<dbReference type="InterPro" id="IPR029062">
    <property type="entry name" value="Class_I_gatase-like"/>
</dbReference>
<dbReference type="Gene3D" id="3.40.50.880">
    <property type="match status" value="1"/>
</dbReference>